<evidence type="ECO:0000256" key="2">
    <source>
        <dbReference type="ARBA" id="ARBA00023002"/>
    </source>
</evidence>
<keyword evidence="5" id="KW-1185">Reference proteome</keyword>
<dbReference type="Gene3D" id="3.50.50.60">
    <property type="entry name" value="FAD/NAD(P)-binding domain"/>
    <property type="match status" value="1"/>
</dbReference>
<dbReference type="Proteomes" id="UP001218218">
    <property type="component" value="Unassembled WGS sequence"/>
</dbReference>
<reference evidence="4" key="1">
    <citation type="submission" date="2023-03" db="EMBL/GenBank/DDBJ databases">
        <title>Massive genome expansion in bonnet fungi (Mycena s.s.) driven by repeated elements and novel gene families across ecological guilds.</title>
        <authorList>
            <consortium name="Lawrence Berkeley National Laboratory"/>
            <person name="Harder C.B."/>
            <person name="Miyauchi S."/>
            <person name="Viragh M."/>
            <person name="Kuo A."/>
            <person name="Thoen E."/>
            <person name="Andreopoulos B."/>
            <person name="Lu D."/>
            <person name="Skrede I."/>
            <person name="Drula E."/>
            <person name="Henrissat B."/>
            <person name="Morin E."/>
            <person name="Kohler A."/>
            <person name="Barry K."/>
            <person name="LaButti K."/>
            <person name="Morin E."/>
            <person name="Salamov A."/>
            <person name="Lipzen A."/>
            <person name="Mereny Z."/>
            <person name="Hegedus B."/>
            <person name="Baldrian P."/>
            <person name="Stursova M."/>
            <person name="Weitz H."/>
            <person name="Taylor A."/>
            <person name="Grigoriev I.V."/>
            <person name="Nagy L.G."/>
            <person name="Martin F."/>
            <person name="Kauserud H."/>
        </authorList>
    </citation>
    <scope>NUCLEOTIDE SEQUENCE</scope>
    <source>
        <strain evidence="4">CBHHK002</strain>
    </source>
</reference>
<keyword evidence="2" id="KW-0560">Oxidoreductase</keyword>
<dbReference type="PANTHER" id="PTHR13789:SF309">
    <property type="entry name" value="PUTATIVE (AFU_ORTHOLOGUE AFUA_6G14510)-RELATED"/>
    <property type="match status" value="1"/>
</dbReference>
<dbReference type="GO" id="GO:0004497">
    <property type="term" value="F:monooxygenase activity"/>
    <property type="evidence" value="ECO:0007669"/>
    <property type="project" value="UniProtKB-KW"/>
</dbReference>
<sequence length="174" mass="18768">MPIQVGRIPIASHISDSEWRPGNITLGVFELSSQVPSTLCVAPRALVALATAFPTGASYLALGQGAAQAIEDAGTLGVLLSAGTPCTEIPARLAAYEGLRKERTELIGRESHDQIMVPRERAGSMLEAYVVDYDVLAEARKELEGRFGGGHNVWCAAFFWEYPTGHSELRTDRV</sequence>
<gene>
    <name evidence="4" type="ORF">DFH08DRAFT_808102</name>
</gene>
<name>A0AAD7ET07_9AGAR</name>
<evidence type="ECO:0000256" key="1">
    <source>
        <dbReference type="ARBA" id="ARBA00007992"/>
    </source>
</evidence>
<proteinExistence type="inferred from homology"/>
<comment type="similarity">
    <text evidence="1">Belongs to the paxM FAD-dependent monooxygenase family.</text>
</comment>
<keyword evidence="3" id="KW-0503">Monooxygenase</keyword>
<dbReference type="InterPro" id="IPR036188">
    <property type="entry name" value="FAD/NAD-bd_sf"/>
</dbReference>
<dbReference type="InterPro" id="IPR050493">
    <property type="entry name" value="FAD-dep_Monooxygenase_BioMet"/>
</dbReference>
<dbReference type="AlphaFoldDB" id="A0AAD7ET07"/>
<dbReference type="EMBL" id="JARIHO010000017">
    <property type="protein sequence ID" value="KAJ7348359.1"/>
    <property type="molecule type" value="Genomic_DNA"/>
</dbReference>
<protein>
    <submittedName>
        <fullName evidence="4">Uncharacterized protein</fullName>
    </submittedName>
</protein>
<dbReference type="PANTHER" id="PTHR13789">
    <property type="entry name" value="MONOOXYGENASE"/>
    <property type="match status" value="1"/>
</dbReference>
<accession>A0AAD7ET07</accession>
<comment type="caution">
    <text evidence="4">The sequence shown here is derived from an EMBL/GenBank/DDBJ whole genome shotgun (WGS) entry which is preliminary data.</text>
</comment>
<organism evidence="4 5">
    <name type="scientific">Mycena albidolilacea</name>
    <dbReference type="NCBI Taxonomy" id="1033008"/>
    <lineage>
        <taxon>Eukaryota</taxon>
        <taxon>Fungi</taxon>
        <taxon>Dikarya</taxon>
        <taxon>Basidiomycota</taxon>
        <taxon>Agaricomycotina</taxon>
        <taxon>Agaricomycetes</taxon>
        <taxon>Agaricomycetidae</taxon>
        <taxon>Agaricales</taxon>
        <taxon>Marasmiineae</taxon>
        <taxon>Mycenaceae</taxon>
        <taxon>Mycena</taxon>
    </lineage>
</organism>
<evidence type="ECO:0000256" key="3">
    <source>
        <dbReference type="ARBA" id="ARBA00023033"/>
    </source>
</evidence>
<evidence type="ECO:0000313" key="5">
    <source>
        <dbReference type="Proteomes" id="UP001218218"/>
    </source>
</evidence>
<evidence type="ECO:0000313" key="4">
    <source>
        <dbReference type="EMBL" id="KAJ7348359.1"/>
    </source>
</evidence>